<dbReference type="GO" id="GO:0033314">
    <property type="term" value="P:mitotic DNA replication checkpoint signaling"/>
    <property type="evidence" value="ECO:0007669"/>
    <property type="project" value="TreeGrafter"/>
</dbReference>
<dbReference type="RefSeq" id="XP_001026745.2">
    <property type="nucleotide sequence ID" value="XM_001026745.3"/>
</dbReference>
<gene>
    <name evidence="9" type="ORF">TTHERM_00865050</name>
</gene>
<dbReference type="STRING" id="312017.Q24FF8"/>
<feature type="region of interest" description="Disordered" evidence="7">
    <location>
        <begin position="203"/>
        <end position="385"/>
    </location>
</feature>
<dbReference type="GeneID" id="7837875"/>
<feature type="compositionally biased region" description="Acidic residues" evidence="7">
    <location>
        <begin position="173"/>
        <end position="182"/>
    </location>
</feature>
<comment type="function">
    <text evidence="6">Component of the origin recognition complex (ORC) that binds origins of replication. DNA-binding is ATP-dependent, however specific DNA sequences that define origins of replication have not been identified so far. ORC is required to assemble the pre-replication complex necessary to initiate DNA replication.</text>
</comment>
<dbReference type="GO" id="GO:0006270">
    <property type="term" value="P:DNA replication initiation"/>
    <property type="evidence" value="ECO:0007669"/>
    <property type="project" value="TreeGrafter"/>
</dbReference>
<evidence type="ECO:0000256" key="4">
    <source>
        <dbReference type="ARBA" id="ARBA00023125"/>
    </source>
</evidence>
<sequence>MNTRNTQRSIDPKKGKQQQKSVSKSRSKSNNITQSNEKIKRSQRLKSKDEMIDSVQEPNIFVQKDKNKQQQSKSKSKNSTKESEKKPQKRAFKIEIPKQNEQKLKKTQESNKTIINLTKQQKQQLKSQQLTKAVIEQQIHTESKKREYNKQKNKNDNLEKTKNNHNIVTIDSSNDENESEYEISDCHISVSVYNNDNEIDIDKNEQSVDVKQNKNKNMIDSRGRSKNSLKIKKTYSSSQQKSQEKQQVKESTASKRITRSQQNFELTELQDTKAKSASKNKTINSEKQNQKMNSKEKIDTSKDKNPSLIESEKPKRGRKPKQVEILNDKIQEKETDQQKTPKKRGRKSKQEALLDRRNIKEIQQQKEYEEKQQKKSSSKESQKLTQASEHFNFQALIYQQKPAKKELRIEDKNYQKINVKPKHNIYDQAIEMLQEYSLPEEIPCREDEKKQILEFINEGLGNNGSSNCLYISGVPGIGKTASFLEVIKKLQNEKKDEFTFIHINAMNLSNPENLYYILVKTITGKNCTSKQKACQILNELFTRGKLSKTYQSYGENIDNKNKVILLDELDYLVTQDQDLLYNLMEWPHHKYSKLTIIGIANTMNLPEILMNKIKSRMGSRRLVFNQYNHKQIQEIIATRLKNQEKVREVFEQNAIEYTCRKIAISSSDIRKTLKVLRKAVEICQLENFQNQNVTKVTIPMIQKSYSQLYSSPILYSIQKLQFHHKLMILSIALENKHRGIPVAYLSESYNRYRIMLSNLGKNETINYNQMKMVLNQLSVLNLIQLKEKEIVKDTQLIGLDPNKKHFCHVVDIQINSNFSVDDVTNSLKEDEIYLKFQHQF</sequence>
<keyword evidence="10" id="KW-1185">Reference proteome</keyword>
<dbReference type="InterPro" id="IPR003959">
    <property type="entry name" value="ATPase_AAA_core"/>
</dbReference>
<proteinExistence type="inferred from homology"/>
<feature type="compositionally biased region" description="Polar residues" evidence="7">
    <location>
        <begin position="275"/>
        <end position="292"/>
    </location>
</feature>
<evidence type="ECO:0000313" key="10">
    <source>
        <dbReference type="Proteomes" id="UP000009168"/>
    </source>
</evidence>
<evidence type="ECO:0000256" key="5">
    <source>
        <dbReference type="ARBA" id="ARBA00023242"/>
    </source>
</evidence>
<keyword evidence="4 6" id="KW-0238">DNA-binding</keyword>
<keyword evidence="3 6" id="KW-0235">DNA replication</keyword>
<feature type="compositionally biased region" description="Basic and acidic residues" evidence="7">
    <location>
        <begin position="293"/>
        <end position="314"/>
    </location>
</feature>
<feature type="compositionally biased region" description="Basic and acidic residues" evidence="7">
    <location>
        <begin position="348"/>
        <end position="382"/>
    </location>
</feature>
<evidence type="ECO:0000313" key="9">
    <source>
        <dbReference type="EMBL" id="EAS06500.2"/>
    </source>
</evidence>
<evidence type="ECO:0000256" key="1">
    <source>
        <dbReference type="ARBA" id="ARBA00004123"/>
    </source>
</evidence>
<evidence type="ECO:0000256" key="7">
    <source>
        <dbReference type="SAM" id="MobiDB-lite"/>
    </source>
</evidence>
<dbReference type="Gene3D" id="3.40.50.300">
    <property type="entry name" value="P-loop containing nucleotide triphosphate hydrolases"/>
    <property type="match status" value="1"/>
</dbReference>
<dbReference type="AlphaFoldDB" id="Q24FF8"/>
<feature type="region of interest" description="Disordered" evidence="7">
    <location>
        <begin position="141"/>
        <end position="182"/>
    </location>
</feature>
<feature type="compositionally biased region" description="Basic residues" evidence="7">
    <location>
        <begin position="224"/>
        <end position="233"/>
    </location>
</feature>
<dbReference type="Pfam" id="PF00004">
    <property type="entry name" value="AAA"/>
    <property type="match status" value="1"/>
</dbReference>
<dbReference type="SMR" id="Q24FF8"/>
<dbReference type="OrthoDB" id="1926878at2759"/>
<feature type="compositionally biased region" description="Basic and acidic residues" evidence="7">
    <location>
        <begin position="79"/>
        <end position="107"/>
    </location>
</feature>
<feature type="compositionally biased region" description="Basic and acidic residues" evidence="7">
    <location>
        <begin position="141"/>
        <end position="162"/>
    </location>
</feature>
<comment type="subunit">
    <text evidence="6">ORC is composed of six subunits.</text>
</comment>
<comment type="subcellular location">
    <subcellularLocation>
        <location evidence="1 6">Nucleus</location>
    </subcellularLocation>
</comment>
<dbReference type="GO" id="GO:0005524">
    <property type="term" value="F:ATP binding"/>
    <property type="evidence" value="ECO:0007669"/>
    <property type="project" value="UniProtKB-KW"/>
</dbReference>
<feature type="compositionally biased region" description="Basic and acidic residues" evidence="7">
    <location>
        <begin position="326"/>
        <end position="339"/>
    </location>
</feature>
<feature type="compositionally biased region" description="Basic and acidic residues" evidence="7">
    <location>
        <begin position="203"/>
        <end position="223"/>
    </location>
</feature>
<evidence type="ECO:0000259" key="8">
    <source>
        <dbReference type="SMART" id="SM00382"/>
    </source>
</evidence>
<name>Q24FF8_TETTS</name>
<dbReference type="GO" id="GO:0005664">
    <property type="term" value="C:nuclear origin of replication recognition complex"/>
    <property type="evidence" value="ECO:0007669"/>
    <property type="project" value="TreeGrafter"/>
</dbReference>
<dbReference type="InterPro" id="IPR050311">
    <property type="entry name" value="ORC1/CDC6"/>
</dbReference>
<reference evidence="10" key="1">
    <citation type="journal article" date="2006" name="PLoS Biol.">
        <title>Macronuclear genome sequence of the ciliate Tetrahymena thermophila, a model eukaryote.</title>
        <authorList>
            <person name="Eisen J.A."/>
            <person name="Coyne R.S."/>
            <person name="Wu M."/>
            <person name="Wu D."/>
            <person name="Thiagarajan M."/>
            <person name="Wortman J.R."/>
            <person name="Badger J.H."/>
            <person name="Ren Q."/>
            <person name="Amedeo P."/>
            <person name="Jones K.M."/>
            <person name="Tallon L.J."/>
            <person name="Delcher A.L."/>
            <person name="Salzberg S.L."/>
            <person name="Silva J.C."/>
            <person name="Haas B.J."/>
            <person name="Majoros W.H."/>
            <person name="Farzad M."/>
            <person name="Carlton J.M."/>
            <person name="Smith R.K. Jr."/>
            <person name="Garg J."/>
            <person name="Pearlman R.E."/>
            <person name="Karrer K.M."/>
            <person name="Sun L."/>
            <person name="Manning G."/>
            <person name="Elde N.C."/>
            <person name="Turkewitz A.P."/>
            <person name="Asai D.J."/>
            <person name="Wilkes D.E."/>
            <person name="Wang Y."/>
            <person name="Cai H."/>
            <person name="Collins K."/>
            <person name="Stewart B.A."/>
            <person name="Lee S.R."/>
            <person name="Wilamowska K."/>
            <person name="Weinberg Z."/>
            <person name="Ruzzo W.L."/>
            <person name="Wloga D."/>
            <person name="Gaertig J."/>
            <person name="Frankel J."/>
            <person name="Tsao C.-C."/>
            <person name="Gorovsky M.A."/>
            <person name="Keeling P.J."/>
            <person name="Waller R.F."/>
            <person name="Patron N.J."/>
            <person name="Cherry J.M."/>
            <person name="Stover N.A."/>
            <person name="Krieger C.J."/>
            <person name="del Toro C."/>
            <person name="Ryder H.F."/>
            <person name="Williamson S.C."/>
            <person name="Barbeau R.A."/>
            <person name="Hamilton E.P."/>
            <person name="Orias E."/>
        </authorList>
    </citation>
    <scope>NUCLEOTIDE SEQUENCE [LARGE SCALE GENOMIC DNA]</scope>
    <source>
        <strain evidence="10">SB210</strain>
    </source>
</reference>
<evidence type="ECO:0000256" key="3">
    <source>
        <dbReference type="ARBA" id="ARBA00022705"/>
    </source>
</evidence>
<dbReference type="PANTHER" id="PTHR10763:SF23">
    <property type="entry name" value="ORIGIN RECOGNITION COMPLEX SUBUNIT 1"/>
    <property type="match status" value="1"/>
</dbReference>
<dbReference type="InterPro" id="IPR003593">
    <property type="entry name" value="AAA+_ATPase"/>
</dbReference>
<comment type="similarity">
    <text evidence="2 6">Belongs to the ORC1 family.</text>
</comment>
<evidence type="ECO:0000256" key="2">
    <source>
        <dbReference type="ARBA" id="ARBA00008398"/>
    </source>
</evidence>
<organism evidence="9 10">
    <name type="scientific">Tetrahymena thermophila (strain SB210)</name>
    <dbReference type="NCBI Taxonomy" id="312017"/>
    <lineage>
        <taxon>Eukaryota</taxon>
        <taxon>Sar</taxon>
        <taxon>Alveolata</taxon>
        <taxon>Ciliophora</taxon>
        <taxon>Intramacronucleata</taxon>
        <taxon>Oligohymenophorea</taxon>
        <taxon>Hymenostomatida</taxon>
        <taxon>Tetrahymenina</taxon>
        <taxon>Tetrahymenidae</taxon>
        <taxon>Tetrahymena</taxon>
    </lineage>
</organism>
<dbReference type="EMBL" id="GG662285">
    <property type="protein sequence ID" value="EAS06500.2"/>
    <property type="molecule type" value="Genomic_DNA"/>
</dbReference>
<dbReference type="PANTHER" id="PTHR10763">
    <property type="entry name" value="CELL DIVISION CONTROL PROTEIN 6-RELATED"/>
    <property type="match status" value="1"/>
</dbReference>
<dbReference type="eggNOG" id="KOG1514">
    <property type="taxonomic scope" value="Eukaryota"/>
</dbReference>
<keyword evidence="6" id="KW-0547">Nucleotide-binding</keyword>
<dbReference type="HOGENOM" id="CLU_332763_0_0_1"/>
<keyword evidence="6" id="KW-0067">ATP-binding</keyword>
<dbReference type="GO" id="GO:0003688">
    <property type="term" value="F:DNA replication origin binding"/>
    <property type="evidence" value="ECO:0007669"/>
    <property type="project" value="TreeGrafter"/>
</dbReference>
<dbReference type="InterPro" id="IPR054425">
    <property type="entry name" value="Cdc6_ORC1-like_ATPase_lid"/>
</dbReference>
<dbReference type="SMART" id="SM00382">
    <property type="entry name" value="AAA"/>
    <property type="match status" value="1"/>
</dbReference>
<feature type="region of interest" description="Disordered" evidence="7">
    <location>
        <begin position="1"/>
        <end position="107"/>
    </location>
</feature>
<accession>Q24FF8</accession>
<dbReference type="KEGG" id="tet:TTHERM_00865050"/>
<dbReference type="GO" id="GO:0016887">
    <property type="term" value="F:ATP hydrolysis activity"/>
    <property type="evidence" value="ECO:0007669"/>
    <property type="project" value="InterPro"/>
</dbReference>
<dbReference type="Proteomes" id="UP000009168">
    <property type="component" value="Unassembled WGS sequence"/>
</dbReference>
<keyword evidence="5 6" id="KW-0539">Nucleus</keyword>
<dbReference type="Pfam" id="PF22606">
    <property type="entry name" value="Cdc6-ORC-like_ATPase_lid"/>
    <property type="match status" value="1"/>
</dbReference>
<dbReference type="InParanoid" id="Q24FF8"/>
<feature type="domain" description="AAA+ ATPase" evidence="8">
    <location>
        <begin position="465"/>
        <end position="628"/>
    </location>
</feature>
<protein>
    <recommendedName>
        <fullName evidence="6">Origin recognition complex subunit 1</fullName>
    </recommendedName>
</protein>
<evidence type="ECO:0000256" key="6">
    <source>
        <dbReference type="RuleBase" id="RU365058"/>
    </source>
</evidence>
<dbReference type="InterPro" id="IPR027417">
    <property type="entry name" value="P-loop_NTPase"/>
</dbReference>
<dbReference type="SUPFAM" id="SSF52540">
    <property type="entry name" value="P-loop containing nucleoside triphosphate hydrolases"/>
    <property type="match status" value="1"/>
</dbReference>